<proteinExistence type="predicted"/>
<feature type="transmembrane region" description="Helical" evidence="6">
    <location>
        <begin position="211"/>
        <end position="229"/>
    </location>
</feature>
<feature type="transmembrane region" description="Helical" evidence="6">
    <location>
        <begin position="257"/>
        <end position="277"/>
    </location>
</feature>
<dbReference type="PANTHER" id="PTHR30474">
    <property type="entry name" value="CELL CYCLE PROTEIN"/>
    <property type="match status" value="1"/>
</dbReference>
<keyword evidence="5 6" id="KW-0472">Membrane</keyword>
<dbReference type="GO" id="GO:0005886">
    <property type="term" value="C:plasma membrane"/>
    <property type="evidence" value="ECO:0007669"/>
    <property type="project" value="TreeGrafter"/>
</dbReference>
<evidence type="ECO:0000256" key="2">
    <source>
        <dbReference type="ARBA" id="ARBA00022692"/>
    </source>
</evidence>
<comment type="subcellular location">
    <subcellularLocation>
        <location evidence="1">Membrane</location>
        <topology evidence="1">Multi-pass membrane protein</topology>
    </subcellularLocation>
</comment>
<feature type="transmembrane region" description="Helical" evidence="6">
    <location>
        <begin position="75"/>
        <end position="95"/>
    </location>
</feature>
<dbReference type="PANTHER" id="PTHR30474:SF3">
    <property type="entry name" value="PEPTIDOGLYCAN GLYCOSYLTRANSFERASE RODA"/>
    <property type="match status" value="1"/>
</dbReference>
<feature type="transmembrane region" description="Helical" evidence="6">
    <location>
        <begin position="137"/>
        <end position="156"/>
    </location>
</feature>
<feature type="transmembrane region" description="Helical" evidence="6">
    <location>
        <begin position="235"/>
        <end position="252"/>
    </location>
</feature>
<dbReference type="EMBL" id="CAEZZU010000328">
    <property type="protein sequence ID" value="CAB4793745.1"/>
    <property type="molecule type" value="Genomic_DNA"/>
</dbReference>
<feature type="transmembrane region" description="Helical" evidence="6">
    <location>
        <begin position="342"/>
        <end position="366"/>
    </location>
</feature>
<evidence type="ECO:0000256" key="5">
    <source>
        <dbReference type="ARBA" id="ARBA00023136"/>
    </source>
</evidence>
<dbReference type="InterPro" id="IPR001182">
    <property type="entry name" value="FtsW/RodA"/>
</dbReference>
<accession>A0A6J6XC43</accession>
<evidence type="ECO:0000313" key="7">
    <source>
        <dbReference type="EMBL" id="CAB4793745.1"/>
    </source>
</evidence>
<dbReference type="AlphaFoldDB" id="A0A6J6XC43"/>
<dbReference type="Pfam" id="PF01098">
    <property type="entry name" value="FTSW_RODA_SPOVE"/>
    <property type="match status" value="1"/>
</dbReference>
<evidence type="ECO:0000256" key="6">
    <source>
        <dbReference type="SAM" id="Phobius"/>
    </source>
</evidence>
<feature type="transmembrane region" description="Helical" evidence="6">
    <location>
        <begin position="15"/>
        <end position="34"/>
    </location>
</feature>
<evidence type="ECO:0000256" key="1">
    <source>
        <dbReference type="ARBA" id="ARBA00004141"/>
    </source>
</evidence>
<feature type="transmembrane region" description="Helical" evidence="6">
    <location>
        <begin position="375"/>
        <end position="396"/>
    </location>
</feature>
<feature type="transmembrane region" description="Helical" evidence="6">
    <location>
        <begin position="408"/>
        <end position="427"/>
    </location>
</feature>
<feature type="transmembrane region" description="Helical" evidence="6">
    <location>
        <begin position="46"/>
        <end position="68"/>
    </location>
</feature>
<protein>
    <submittedName>
        <fullName evidence="7">Unannotated protein</fullName>
    </submittedName>
</protein>
<keyword evidence="3" id="KW-0133">Cell shape</keyword>
<dbReference type="GO" id="GO:0032153">
    <property type="term" value="C:cell division site"/>
    <property type="evidence" value="ECO:0007669"/>
    <property type="project" value="TreeGrafter"/>
</dbReference>
<reference evidence="7" key="1">
    <citation type="submission" date="2020-05" db="EMBL/GenBank/DDBJ databases">
        <authorList>
            <person name="Chiriac C."/>
            <person name="Salcher M."/>
            <person name="Ghai R."/>
            <person name="Kavagutti S V."/>
        </authorList>
    </citation>
    <scope>NUCLEOTIDE SEQUENCE</scope>
</reference>
<dbReference type="GO" id="GO:0015648">
    <property type="term" value="F:lipid-linked peptidoglycan transporter activity"/>
    <property type="evidence" value="ECO:0007669"/>
    <property type="project" value="TreeGrafter"/>
</dbReference>
<keyword evidence="2 6" id="KW-0812">Transmembrane</keyword>
<dbReference type="GO" id="GO:0008360">
    <property type="term" value="P:regulation of cell shape"/>
    <property type="evidence" value="ECO:0007669"/>
    <property type="project" value="UniProtKB-KW"/>
</dbReference>
<dbReference type="GO" id="GO:0051301">
    <property type="term" value="P:cell division"/>
    <property type="evidence" value="ECO:0007669"/>
    <property type="project" value="InterPro"/>
</dbReference>
<gene>
    <name evidence="7" type="ORF">UFOPK2925_01652</name>
</gene>
<feature type="transmembrane region" description="Helical" evidence="6">
    <location>
        <begin position="107"/>
        <end position="125"/>
    </location>
</feature>
<feature type="transmembrane region" description="Helical" evidence="6">
    <location>
        <begin position="176"/>
        <end position="191"/>
    </location>
</feature>
<name>A0A6J6XC43_9ZZZZ</name>
<evidence type="ECO:0000256" key="4">
    <source>
        <dbReference type="ARBA" id="ARBA00022989"/>
    </source>
</evidence>
<evidence type="ECO:0000256" key="3">
    <source>
        <dbReference type="ARBA" id="ARBA00022960"/>
    </source>
</evidence>
<sequence>MSAVRTPLASQRRNAELGLGVVAILVTVGGYLLLALSSAPALPSDFWFFLAFISSLFFVAHIGVRFLAPNAEPTLLPLVTMLNGLGFVMISRLDLVLPESQRTARTQAVWIAVGIGVCCLVLGLVRNIDALRRYRSIFLALGVGALLLPLLPGLGYEANNARLWIHLGPLNFQPGEAAKVLLVIFFAAYLGDNRELLRAGTRRIGRMFLPAPRHLGPLLLPWAAAILIMVQQKDLGSSLLFFAVFVAMLYMATERAAYVFIGLLLFAAAAFIAYLAFSHVQLRVDIWLDPWKDAQNRGYQLVQSLFALGSGGLSGAGLGLGRPDLIPYASTDFVFSAIGEELGLYGTVSVVIAFLLFVGSGFRIAVQASRPFPKLLAAGLTTIIGIQTFVIVGGVIRVIPLTGVTLPFVSYGGSSLIANFAILALLLRVSDETAIEAHLAAEQAARIDAASAASGATK</sequence>
<keyword evidence="4 6" id="KW-1133">Transmembrane helix</keyword>
<organism evidence="7">
    <name type="scientific">freshwater metagenome</name>
    <dbReference type="NCBI Taxonomy" id="449393"/>
    <lineage>
        <taxon>unclassified sequences</taxon>
        <taxon>metagenomes</taxon>
        <taxon>ecological metagenomes</taxon>
    </lineage>
</organism>